<proteinExistence type="predicted"/>
<dbReference type="Proteomes" id="UP000199628">
    <property type="component" value="Unassembled WGS sequence"/>
</dbReference>
<dbReference type="InterPro" id="IPR009506">
    <property type="entry name" value="YjiS-like"/>
</dbReference>
<dbReference type="AlphaFoldDB" id="A0A1G6WDB5"/>
<dbReference type="STRING" id="639004.SAMN04488239_10946"/>
<organism evidence="2 3">
    <name type="scientific">Ruegeria marina</name>
    <dbReference type="NCBI Taxonomy" id="639004"/>
    <lineage>
        <taxon>Bacteria</taxon>
        <taxon>Pseudomonadati</taxon>
        <taxon>Pseudomonadota</taxon>
        <taxon>Alphaproteobacteria</taxon>
        <taxon>Rhodobacterales</taxon>
        <taxon>Roseobacteraceae</taxon>
        <taxon>Ruegeria</taxon>
    </lineage>
</organism>
<dbReference type="Pfam" id="PF06568">
    <property type="entry name" value="YjiS-like"/>
    <property type="match status" value="1"/>
</dbReference>
<feature type="domain" description="YjiS-like" evidence="1">
    <location>
        <begin position="27"/>
        <end position="61"/>
    </location>
</feature>
<protein>
    <recommendedName>
        <fullName evidence="1">YjiS-like domain-containing protein</fullName>
    </recommendedName>
</protein>
<dbReference type="OrthoDB" id="8116725at2"/>
<reference evidence="3" key="1">
    <citation type="submission" date="2016-10" db="EMBL/GenBank/DDBJ databases">
        <authorList>
            <person name="Varghese N."/>
            <person name="Submissions S."/>
        </authorList>
    </citation>
    <scope>NUCLEOTIDE SEQUENCE [LARGE SCALE GENOMIC DNA]</scope>
    <source>
        <strain evidence="3">CGMCC 1.9108</strain>
    </source>
</reference>
<dbReference type="RefSeq" id="WP_093032373.1">
    <property type="nucleotide sequence ID" value="NZ_FMZV01000009.1"/>
</dbReference>
<evidence type="ECO:0000313" key="2">
    <source>
        <dbReference type="EMBL" id="SDD63779.1"/>
    </source>
</evidence>
<keyword evidence="3" id="KW-1185">Reference proteome</keyword>
<evidence type="ECO:0000313" key="3">
    <source>
        <dbReference type="Proteomes" id="UP000199628"/>
    </source>
</evidence>
<accession>A0A1G6WDB5</accession>
<sequence>MAHTASTTAPLGAVTVLRVVDFFISARNAVVSWNESRLTRNALSALTDTQLDDIGLNRGDIANL</sequence>
<gene>
    <name evidence="2" type="ORF">SAMN04488239_10946</name>
</gene>
<evidence type="ECO:0000259" key="1">
    <source>
        <dbReference type="Pfam" id="PF06568"/>
    </source>
</evidence>
<name>A0A1G6WDB5_9RHOB</name>
<dbReference type="EMBL" id="FMZV01000009">
    <property type="protein sequence ID" value="SDD63779.1"/>
    <property type="molecule type" value="Genomic_DNA"/>
</dbReference>